<evidence type="ECO:0000259" key="1">
    <source>
        <dbReference type="Pfam" id="PF04230"/>
    </source>
</evidence>
<sequence>MKKIGVVANHRTINYGTMLQAYATQMALTQLGYKVETVNIDGLANEIYKKKLRYFNQELTKYEFFQTKYPALKKAIQEKIDPAFARNIALREGRFRKFRESSFPTSEFCADKAALTELSRTYDTVLVGSDQVWLPSNIAADILTLSFVPDDINKVAFASSFGVPELPESMRERAKNFLNRIDSVSVREKSGRKLIERLTGREVPVVCDPTLLFPAKQWADMMPPKQILDEPYIFCYFLGNNPYQRKFVKTFQKKSGLKIVSALHMDEYIKSDNNFPDYAPYDMGPEEFLNFLRHAQYIFTDSFHGAALSTLHRKEFFVFYRFREGTAFSTNTRIDSFFDLIGLKERLITTEASIENCPKIKSDFESALASIERLRLESWSYLGKALKGEFK</sequence>
<reference evidence="2 3" key="1">
    <citation type="submission" date="2015-12" db="EMBL/GenBank/DDBJ databases">
        <title>Draft Genome Sequence of Desulfitobacterium hafniense Strain DH, a Sulfate-reducing Bacterium Isolated from Paddy Soils.</title>
        <authorList>
            <person name="Bao P."/>
            <person name="Zhang X."/>
            <person name="Li G."/>
        </authorList>
    </citation>
    <scope>NUCLEOTIDE SEQUENCE [LARGE SCALE GENOMIC DNA]</scope>
    <source>
        <strain evidence="2 3">DH</strain>
    </source>
</reference>
<dbReference type="OrthoDB" id="9799278at2"/>
<dbReference type="RefSeq" id="WP_058490682.1">
    <property type="nucleotide sequence ID" value="NZ_LOCK01000001.1"/>
</dbReference>
<comment type="caution">
    <text evidence="2">The sequence shown here is derived from an EMBL/GenBank/DDBJ whole genome shotgun (WGS) entry which is preliminary data.</text>
</comment>
<dbReference type="AlphaFoldDB" id="A0A0W1JRH3"/>
<protein>
    <recommendedName>
        <fullName evidence="1">Polysaccharide pyruvyl transferase domain-containing protein</fullName>
    </recommendedName>
</protein>
<dbReference type="Proteomes" id="UP000054623">
    <property type="component" value="Unassembled WGS sequence"/>
</dbReference>
<name>A0A0W1JRH3_DESHA</name>
<organism evidence="2 3">
    <name type="scientific">Desulfitobacterium hafniense</name>
    <name type="common">Desulfitobacterium frappieri</name>
    <dbReference type="NCBI Taxonomy" id="49338"/>
    <lineage>
        <taxon>Bacteria</taxon>
        <taxon>Bacillati</taxon>
        <taxon>Bacillota</taxon>
        <taxon>Clostridia</taxon>
        <taxon>Eubacteriales</taxon>
        <taxon>Desulfitobacteriaceae</taxon>
        <taxon>Desulfitobacterium</taxon>
    </lineage>
</organism>
<gene>
    <name evidence="2" type="ORF">AT727_02640</name>
</gene>
<evidence type="ECO:0000313" key="2">
    <source>
        <dbReference type="EMBL" id="KTE93871.1"/>
    </source>
</evidence>
<evidence type="ECO:0000313" key="3">
    <source>
        <dbReference type="Proteomes" id="UP000054623"/>
    </source>
</evidence>
<proteinExistence type="predicted"/>
<dbReference type="Pfam" id="PF04230">
    <property type="entry name" value="PS_pyruv_trans"/>
    <property type="match status" value="1"/>
</dbReference>
<accession>A0A0W1JRH3</accession>
<feature type="domain" description="Polysaccharide pyruvyl transferase" evidence="1">
    <location>
        <begin position="14"/>
        <end position="320"/>
    </location>
</feature>
<dbReference type="EMBL" id="LOCK01000001">
    <property type="protein sequence ID" value="KTE93871.1"/>
    <property type="molecule type" value="Genomic_DNA"/>
</dbReference>
<dbReference type="InterPro" id="IPR007345">
    <property type="entry name" value="Polysacch_pyruvyl_Trfase"/>
</dbReference>